<evidence type="ECO:0000256" key="8">
    <source>
        <dbReference type="ARBA" id="ARBA00023098"/>
    </source>
</evidence>
<evidence type="ECO:0000256" key="4">
    <source>
        <dbReference type="ARBA" id="ARBA00018392"/>
    </source>
</evidence>
<comment type="catalytic activity">
    <reaction evidence="1">
        <text>a 1,2-diacyl-sn-glycero-3-phosphocholine + H2O = a 1,2-diacyl-sn-glycero-3-phosphate + choline + H(+)</text>
        <dbReference type="Rhea" id="RHEA:14445"/>
        <dbReference type="ChEBI" id="CHEBI:15354"/>
        <dbReference type="ChEBI" id="CHEBI:15377"/>
        <dbReference type="ChEBI" id="CHEBI:15378"/>
        <dbReference type="ChEBI" id="CHEBI:57643"/>
        <dbReference type="ChEBI" id="CHEBI:58608"/>
        <dbReference type="EC" id="3.1.4.4"/>
    </reaction>
</comment>
<keyword evidence="6" id="KW-0677">Repeat</keyword>
<dbReference type="SMART" id="SM00155">
    <property type="entry name" value="PLDc"/>
    <property type="match status" value="2"/>
</dbReference>
<dbReference type="AlphaFoldDB" id="A0A7W5Z6P0"/>
<keyword evidence="7" id="KW-0378">Hydrolase</keyword>
<evidence type="ECO:0000256" key="3">
    <source>
        <dbReference type="ARBA" id="ARBA00004613"/>
    </source>
</evidence>
<evidence type="ECO:0000256" key="10">
    <source>
        <dbReference type="SAM" id="MobiDB-lite"/>
    </source>
</evidence>
<keyword evidence="5" id="KW-0964">Secreted</keyword>
<dbReference type="Pfam" id="PF13091">
    <property type="entry name" value="PLDc_2"/>
    <property type="match status" value="1"/>
</dbReference>
<dbReference type="Gene3D" id="3.30.870.10">
    <property type="entry name" value="Endonuclease Chain A"/>
    <property type="match status" value="2"/>
</dbReference>
<dbReference type="GO" id="GO:0009395">
    <property type="term" value="P:phospholipid catabolic process"/>
    <property type="evidence" value="ECO:0007669"/>
    <property type="project" value="TreeGrafter"/>
</dbReference>
<feature type="domain" description="PLD phosphodiesterase" evidence="11">
    <location>
        <begin position="142"/>
        <end position="169"/>
    </location>
</feature>
<dbReference type="PANTHER" id="PTHR18896">
    <property type="entry name" value="PHOSPHOLIPASE D"/>
    <property type="match status" value="1"/>
</dbReference>
<dbReference type="InterPro" id="IPR015679">
    <property type="entry name" value="PLipase_D_fam"/>
</dbReference>
<sequence length="513" mass="57950">MKKALSASGIAVREAMSEHRLLNPGENCWRVETARRFAFVVDGADYFISLRKALLQARHAITLVGWDFDTRISFGNSDDGGPERLGDFILWLADRTPSLEIRLLRWDTGALKTMLRGNTIFTILRWKAHPRITLRLDAKHPLAGSHHQKIVVIDDSIAFCGGIDLTMQRWDTREHLDDDPRRVSPSGRPQGPWHDATSAFDGDAARAIGDLARARWQVATGESLQPCSDCHDCWPERLKPSFTDVRLGIARTIPEMDEQEPVHEIEAAWVDMIGRAKRMIYAESQYFASRRIARAIAERLAEENPPEIVIVTPHSAQGWLEPLAMDTARAKLVEALQHIDRHGRLRIYHPQTASGEPIYAHAKVMVVDDDVLRLGSSNFNNRSMRLDSECDVILAADEPGNSHLHDDIAALRDDLMAEHLGVDPADVTRKLAETGSLIATVEALRGGGRSLLPYRIPELSDFEEWLAENEILDPNGPDEMFESTTKRGLFKGWEWLKNHFHRSRKYDSHKADR</sequence>
<dbReference type="EMBL" id="JACICC010000006">
    <property type="protein sequence ID" value="MBB3810481.1"/>
    <property type="molecule type" value="Genomic_DNA"/>
</dbReference>
<comment type="subcellular location">
    <subcellularLocation>
        <location evidence="3">Secreted</location>
    </subcellularLocation>
</comment>
<evidence type="ECO:0000256" key="7">
    <source>
        <dbReference type="ARBA" id="ARBA00022801"/>
    </source>
</evidence>
<dbReference type="CDD" id="cd09140">
    <property type="entry name" value="PLDc_vPLD1_2_like_bac_1"/>
    <property type="match status" value="1"/>
</dbReference>
<evidence type="ECO:0000256" key="2">
    <source>
        <dbReference type="ARBA" id="ARBA00003145"/>
    </source>
</evidence>
<evidence type="ECO:0000256" key="9">
    <source>
        <dbReference type="ARBA" id="ARBA00029594"/>
    </source>
</evidence>
<reference evidence="12 13" key="1">
    <citation type="submission" date="2020-08" db="EMBL/GenBank/DDBJ databases">
        <title>Genomic Encyclopedia of Type Strains, Phase IV (KMG-IV): sequencing the most valuable type-strain genomes for metagenomic binning, comparative biology and taxonomic classification.</title>
        <authorList>
            <person name="Goeker M."/>
        </authorList>
    </citation>
    <scope>NUCLEOTIDE SEQUENCE [LARGE SCALE GENOMIC DNA]</scope>
    <source>
        <strain evidence="12 13">DSM 28760</strain>
    </source>
</reference>
<protein>
    <recommendedName>
        <fullName evidence="4">Phospholipase D</fullName>
    </recommendedName>
    <alternativeName>
        <fullName evidence="9">Choline phosphatase</fullName>
    </alternativeName>
</protein>
<gene>
    <name evidence="12" type="ORF">FHS81_002582</name>
</gene>
<dbReference type="PANTHER" id="PTHR18896:SF76">
    <property type="entry name" value="PHOSPHOLIPASE"/>
    <property type="match status" value="1"/>
</dbReference>
<proteinExistence type="predicted"/>
<dbReference type="GO" id="GO:0004630">
    <property type="term" value="F:phospholipase D activity"/>
    <property type="evidence" value="ECO:0007669"/>
    <property type="project" value="UniProtKB-EC"/>
</dbReference>
<dbReference type="GO" id="GO:0005576">
    <property type="term" value="C:extracellular region"/>
    <property type="evidence" value="ECO:0007669"/>
    <property type="project" value="UniProtKB-SubCell"/>
</dbReference>
<feature type="domain" description="PLD phosphodiesterase" evidence="11">
    <location>
        <begin position="361"/>
        <end position="383"/>
    </location>
</feature>
<dbReference type="InterPro" id="IPR025202">
    <property type="entry name" value="PLD-like_dom"/>
</dbReference>
<evidence type="ECO:0000256" key="5">
    <source>
        <dbReference type="ARBA" id="ARBA00022525"/>
    </source>
</evidence>
<comment type="function">
    <text evidence="2">Could be a virulence factor.</text>
</comment>
<evidence type="ECO:0000256" key="6">
    <source>
        <dbReference type="ARBA" id="ARBA00022737"/>
    </source>
</evidence>
<dbReference type="RefSeq" id="WP_246374997.1">
    <property type="nucleotide sequence ID" value="NZ_JACICC010000006.1"/>
</dbReference>
<dbReference type="SUPFAM" id="SSF56024">
    <property type="entry name" value="Phospholipase D/nuclease"/>
    <property type="match status" value="2"/>
</dbReference>
<dbReference type="Pfam" id="PF00614">
    <property type="entry name" value="PLDc"/>
    <property type="match status" value="1"/>
</dbReference>
<feature type="region of interest" description="Disordered" evidence="10">
    <location>
        <begin position="176"/>
        <end position="197"/>
    </location>
</feature>
<dbReference type="Proteomes" id="UP000537592">
    <property type="component" value="Unassembled WGS sequence"/>
</dbReference>
<evidence type="ECO:0000313" key="12">
    <source>
        <dbReference type="EMBL" id="MBB3810481.1"/>
    </source>
</evidence>
<dbReference type="PROSITE" id="PS50035">
    <property type="entry name" value="PLD"/>
    <property type="match status" value="2"/>
</dbReference>
<dbReference type="CDD" id="cd09143">
    <property type="entry name" value="PLDc_vPLD1_2_like_bac_2"/>
    <property type="match status" value="1"/>
</dbReference>
<comment type="caution">
    <text evidence="12">The sequence shown here is derived from an EMBL/GenBank/DDBJ whole genome shotgun (WGS) entry which is preliminary data.</text>
</comment>
<evidence type="ECO:0000259" key="11">
    <source>
        <dbReference type="PROSITE" id="PS50035"/>
    </source>
</evidence>
<accession>A0A7W5Z6P0</accession>
<organism evidence="12 13">
    <name type="scientific">Pseudochelatococcus contaminans</name>
    <dbReference type="NCBI Taxonomy" id="1538103"/>
    <lineage>
        <taxon>Bacteria</taxon>
        <taxon>Pseudomonadati</taxon>
        <taxon>Pseudomonadota</taxon>
        <taxon>Alphaproteobacteria</taxon>
        <taxon>Hyphomicrobiales</taxon>
        <taxon>Chelatococcaceae</taxon>
        <taxon>Pseudochelatococcus</taxon>
    </lineage>
</organism>
<evidence type="ECO:0000313" key="13">
    <source>
        <dbReference type="Proteomes" id="UP000537592"/>
    </source>
</evidence>
<keyword evidence="8" id="KW-0443">Lipid metabolism</keyword>
<name>A0A7W5Z6P0_9HYPH</name>
<dbReference type="InterPro" id="IPR001736">
    <property type="entry name" value="PLipase_D/transphosphatidylase"/>
</dbReference>
<evidence type="ECO:0000256" key="1">
    <source>
        <dbReference type="ARBA" id="ARBA00000798"/>
    </source>
</evidence>
<keyword evidence="13" id="KW-1185">Reference proteome</keyword>